<feature type="chain" id="PRO_5047225647" evidence="1">
    <location>
        <begin position="19"/>
        <end position="123"/>
    </location>
</feature>
<organism evidence="2 3">
    <name type="scientific">Lysobacter yangpyeongensis</name>
    <dbReference type="NCBI Taxonomy" id="346182"/>
    <lineage>
        <taxon>Bacteria</taxon>
        <taxon>Pseudomonadati</taxon>
        <taxon>Pseudomonadota</taxon>
        <taxon>Gammaproteobacteria</taxon>
        <taxon>Lysobacterales</taxon>
        <taxon>Lysobacteraceae</taxon>
        <taxon>Lysobacter</taxon>
    </lineage>
</organism>
<evidence type="ECO:0000256" key="1">
    <source>
        <dbReference type="SAM" id="SignalP"/>
    </source>
</evidence>
<proteinExistence type="predicted"/>
<gene>
    <name evidence="2" type="ORF">ACFPN1_04755</name>
</gene>
<name>A0ABW0SK78_9GAMM</name>
<comment type="caution">
    <text evidence="2">The sequence shown here is derived from an EMBL/GenBank/DDBJ whole genome shotgun (WGS) entry which is preliminary data.</text>
</comment>
<evidence type="ECO:0000313" key="3">
    <source>
        <dbReference type="Proteomes" id="UP001596036"/>
    </source>
</evidence>
<feature type="signal peptide" evidence="1">
    <location>
        <begin position="1"/>
        <end position="18"/>
    </location>
</feature>
<sequence>MNRFVVLLSVLLLASAQAAPPPVAAGEIDRLIAAMGASGCDFERNGRWYPAKQAEEHLRRKYEWLRRRDLVASAEQFIERAGTRSSMSGRAYRVRCAGRPVVPSAEWLRARLREMRQPRSNPH</sequence>
<dbReference type="Pfam" id="PF17263">
    <property type="entry name" value="DUF5329"/>
    <property type="match status" value="1"/>
</dbReference>
<dbReference type="EMBL" id="JBHSNM010000001">
    <property type="protein sequence ID" value="MFC5569379.1"/>
    <property type="molecule type" value="Genomic_DNA"/>
</dbReference>
<dbReference type="InterPro" id="IPR035242">
    <property type="entry name" value="DUF5329"/>
</dbReference>
<dbReference type="Proteomes" id="UP001596036">
    <property type="component" value="Unassembled WGS sequence"/>
</dbReference>
<keyword evidence="3" id="KW-1185">Reference proteome</keyword>
<dbReference type="RefSeq" id="WP_386753419.1">
    <property type="nucleotide sequence ID" value="NZ_JBHSNM010000001.1"/>
</dbReference>
<protein>
    <submittedName>
        <fullName evidence="2">DUF5329 family protein</fullName>
    </submittedName>
</protein>
<evidence type="ECO:0000313" key="2">
    <source>
        <dbReference type="EMBL" id="MFC5569379.1"/>
    </source>
</evidence>
<keyword evidence="1" id="KW-0732">Signal</keyword>
<accession>A0ABW0SK78</accession>
<reference evidence="3" key="1">
    <citation type="journal article" date="2019" name="Int. J. Syst. Evol. Microbiol.">
        <title>The Global Catalogue of Microorganisms (GCM) 10K type strain sequencing project: providing services to taxonomists for standard genome sequencing and annotation.</title>
        <authorList>
            <consortium name="The Broad Institute Genomics Platform"/>
            <consortium name="The Broad Institute Genome Sequencing Center for Infectious Disease"/>
            <person name="Wu L."/>
            <person name="Ma J."/>
        </authorList>
    </citation>
    <scope>NUCLEOTIDE SEQUENCE [LARGE SCALE GENOMIC DNA]</scope>
    <source>
        <strain evidence="3">KACC 11407</strain>
    </source>
</reference>